<dbReference type="Proteomes" id="UP001501074">
    <property type="component" value="Unassembled WGS sequence"/>
</dbReference>
<evidence type="ECO:0000313" key="1">
    <source>
        <dbReference type="EMBL" id="GAA3593596.1"/>
    </source>
</evidence>
<protein>
    <submittedName>
        <fullName evidence="1">Uncharacterized protein</fullName>
    </submittedName>
</protein>
<dbReference type="RefSeq" id="WP_231489460.1">
    <property type="nucleotide sequence ID" value="NZ_BAAAZO010000001.1"/>
</dbReference>
<keyword evidence="2" id="KW-1185">Reference proteome</keyword>
<organism evidence="1 2">
    <name type="scientific">Kineosporia mesophila</name>
    <dbReference type="NCBI Taxonomy" id="566012"/>
    <lineage>
        <taxon>Bacteria</taxon>
        <taxon>Bacillati</taxon>
        <taxon>Actinomycetota</taxon>
        <taxon>Actinomycetes</taxon>
        <taxon>Kineosporiales</taxon>
        <taxon>Kineosporiaceae</taxon>
        <taxon>Kineosporia</taxon>
    </lineage>
</organism>
<proteinExistence type="predicted"/>
<name>A0ABP6YXF5_9ACTN</name>
<evidence type="ECO:0000313" key="2">
    <source>
        <dbReference type="Proteomes" id="UP001501074"/>
    </source>
</evidence>
<sequence length="57" mass="6277">MNVTVSWFGWVGVSDQTAAAPRSQIREVPDWPSQTPPVQRLCSFTATQPVCPKVTFA</sequence>
<dbReference type="EMBL" id="BAAAZO010000001">
    <property type="protein sequence ID" value="GAA3593596.1"/>
    <property type="molecule type" value="Genomic_DNA"/>
</dbReference>
<reference evidence="2" key="1">
    <citation type="journal article" date="2019" name="Int. J. Syst. Evol. Microbiol.">
        <title>The Global Catalogue of Microorganisms (GCM) 10K type strain sequencing project: providing services to taxonomists for standard genome sequencing and annotation.</title>
        <authorList>
            <consortium name="The Broad Institute Genomics Platform"/>
            <consortium name="The Broad Institute Genome Sequencing Center for Infectious Disease"/>
            <person name="Wu L."/>
            <person name="Ma J."/>
        </authorList>
    </citation>
    <scope>NUCLEOTIDE SEQUENCE [LARGE SCALE GENOMIC DNA]</scope>
    <source>
        <strain evidence="2">JCM 16902</strain>
    </source>
</reference>
<accession>A0ABP6YXF5</accession>
<gene>
    <name evidence="1" type="ORF">GCM10022223_05640</name>
</gene>
<comment type="caution">
    <text evidence="1">The sequence shown here is derived from an EMBL/GenBank/DDBJ whole genome shotgun (WGS) entry which is preliminary data.</text>
</comment>